<dbReference type="GO" id="GO:0022857">
    <property type="term" value="F:transmembrane transporter activity"/>
    <property type="evidence" value="ECO:0007669"/>
    <property type="project" value="InterPro"/>
</dbReference>
<evidence type="ECO:0000256" key="1">
    <source>
        <dbReference type="ARBA" id="ARBA00004651"/>
    </source>
</evidence>
<dbReference type="PROSITE" id="PS00211">
    <property type="entry name" value="ABC_TRANSPORTER_1"/>
    <property type="match status" value="1"/>
</dbReference>
<evidence type="ECO:0000259" key="13">
    <source>
        <dbReference type="PROSITE" id="PS50893"/>
    </source>
</evidence>
<evidence type="ECO:0000256" key="3">
    <source>
        <dbReference type="ARBA" id="ARBA00022448"/>
    </source>
</evidence>
<evidence type="ECO:0000256" key="4">
    <source>
        <dbReference type="ARBA" id="ARBA00022475"/>
    </source>
</evidence>
<organism evidence="14 15">
    <name type="scientific">Agrobacterium deltaense NCPPB 1641</name>
    <dbReference type="NCBI Taxonomy" id="1183425"/>
    <lineage>
        <taxon>Bacteria</taxon>
        <taxon>Pseudomonadati</taxon>
        <taxon>Pseudomonadota</taxon>
        <taxon>Alphaproteobacteria</taxon>
        <taxon>Hyphomicrobiales</taxon>
        <taxon>Rhizobiaceae</taxon>
        <taxon>Rhizobium/Agrobacterium group</taxon>
        <taxon>Agrobacterium</taxon>
    </lineage>
</organism>
<keyword evidence="9" id="KW-0067">ATP-binding</keyword>
<dbReference type="PROSITE" id="PS50893">
    <property type="entry name" value="ABC_TRANSPORTER_2"/>
    <property type="match status" value="2"/>
</dbReference>
<feature type="transmembrane region" description="Helical" evidence="12">
    <location>
        <begin position="621"/>
        <end position="640"/>
    </location>
</feature>
<evidence type="ECO:0000256" key="6">
    <source>
        <dbReference type="ARBA" id="ARBA00022692"/>
    </source>
</evidence>
<keyword evidence="7" id="KW-0677">Repeat</keyword>
<dbReference type="InterPro" id="IPR003439">
    <property type="entry name" value="ABC_transporter-like_ATP-bd"/>
</dbReference>
<feature type="transmembrane region" description="Helical" evidence="12">
    <location>
        <begin position="765"/>
        <end position="784"/>
    </location>
</feature>
<evidence type="ECO:0000256" key="5">
    <source>
        <dbReference type="ARBA" id="ARBA00022597"/>
    </source>
</evidence>
<dbReference type="SUPFAM" id="SSF52540">
    <property type="entry name" value="P-loop containing nucleoside triphosphate hydrolases"/>
    <property type="match status" value="2"/>
</dbReference>
<dbReference type="EMBL" id="FCNP01000050">
    <property type="protein sequence ID" value="CVI64031.1"/>
    <property type="molecule type" value="Genomic_DNA"/>
</dbReference>
<dbReference type="Pfam" id="PF02653">
    <property type="entry name" value="BPD_transp_2"/>
    <property type="match status" value="1"/>
</dbReference>
<comment type="subcellular location">
    <subcellularLocation>
        <location evidence="1">Cell membrane</location>
        <topology evidence="1">Multi-pass membrane protein</topology>
    </subcellularLocation>
</comment>
<evidence type="ECO:0000256" key="12">
    <source>
        <dbReference type="SAM" id="Phobius"/>
    </source>
</evidence>
<dbReference type="InterPro" id="IPR027417">
    <property type="entry name" value="P-loop_NTPase"/>
</dbReference>
<dbReference type="InterPro" id="IPR001851">
    <property type="entry name" value="ABC_transp_permease"/>
</dbReference>
<dbReference type="GO" id="GO:0005886">
    <property type="term" value="C:plasma membrane"/>
    <property type="evidence" value="ECO:0007669"/>
    <property type="project" value="UniProtKB-SubCell"/>
</dbReference>
<dbReference type="CDD" id="cd03216">
    <property type="entry name" value="ABC_Carb_Monos_I"/>
    <property type="match status" value="1"/>
</dbReference>
<comment type="similarity">
    <text evidence="2">Belongs to the ABC transporter superfamily.</text>
</comment>
<feature type="transmembrane region" description="Helical" evidence="12">
    <location>
        <begin position="713"/>
        <end position="732"/>
    </location>
</feature>
<dbReference type="SMART" id="SM00382">
    <property type="entry name" value="AAA"/>
    <property type="match status" value="1"/>
</dbReference>
<dbReference type="PANTHER" id="PTHR43790">
    <property type="entry name" value="CARBOHYDRATE TRANSPORT ATP-BINDING PROTEIN MG119-RELATED"/>
    <property type="match status" value="1"/>
</dbReference>
<evidence type="ECO:0000256" key="2">
    <source>
        <dbReference type="ARBA" id="ARBA00005417"/>
    </source>
</evidence>
<dbReference type="GO" id="GO:0005524">
    <property type="term" value="F:ATP binding"/>
    <property type="evidence" value="ECO:0007669"/>
    <property type="project" value="UniProtKB-KW"/>
</dbReference>
<evidence type="ECO:0000256" key="10">
    <source>
        <dbReference type="ARBA" id="ARBA00022989"/>
    </source>
</evidence>
<keyword evidence="4" id="KW-1003">Cell membrane</keyword>
<sequence>MREAANTIVSLTRGAAKAIEEAPMLSLQHVSKAYGPTKATRDVSVEIPSGEIVGLLGANGAGKSTLIKILSGIVRPDEGAIQFEGNEVAGPHWGPSAARNAGIRVVHQELSLCTNLTVYENFFLESPQLGSNPLLLAKRYVPMAKEALDKIFPGHGIDCRSSVQKLTIAERQMVEIARAASDPNLRLLILDEPSSSLDRDRSAQLSAYLQSLAQQGILSFYISHKLAEVVALVTHVLVLRNGELVWNGPASEITTQSIIAHMGGKDSVTAPSTPSKVGAARDRAVLLTIGRDDPLNATGSEITFRDSEVIGFAGLEGNGQREALWRVKKMHGKASYVSGDRRTDGVFPISSVLDNATISATAVRGMFRTVSRSQDESAVLEYFDRLRLPRDRADNNILTLSGGNQQKALMVRALATGNPVTLLDDPTRGVDIGVKQEFYAIIRQSADQGCRLIIWNSSEDTEFAMCDRVCVFSGGRIQKVISGADATKSELVAAAFESNSGQQAAGLHGKDRSYLLSYLAPASMMALLVWAASLNPNIASYNGIDLVLGGAIPLVLAALAQMFMVGGSQIDLGVGNFVSLASVLVAVYFAEMPLCGAIGMLLLILSYGLTAFVVELGRVPSIIATLGLSFIWLGIGYVVQDTPGGMSPDWLTNLVGWQPPLVPVSVIILVAAAAGAYVINMSGLGVVMRGFGNNPHAMKDVGWSPPRYQFYRFLVAACFAAIGGLFLTGIYTASDINAGAPLTLLSVAALVMGGCSLTGGIISPVGTVCGAITLTLVAMLLGQLRLPPDYTPMVQGGMLLLVLFIRSIATGGKRA</sequence>
<proteinExistence type="inferred from homology"/>
<dbReference type="Pfam" id="PF00005">
    <property type="entry name" value="ABC_tran"/>
    <property type="match status" value="2"/>
</dbReference>
<dbReference type="AlphaFoldDB" id="A0A1S7UBS5"/>
<evidence type="ECO:0000256" key="11">
    <source>
        <dbReference type="ARBA" id="ARBA00023136"/>
    </source>
</evidence>
<comment type="caution">
    <text evidence="14">The sequence shown here is derived from an EMBL/GenBank/DDBJ whole genome shotgun (WGS) entry which is preliminary data.</text>
</comment>
<name>A0A1S7UBS5_9HYPH</name>
<gene>
    <name evidence="14" type="ORF">AGR7A_pAt30079</name>
</gene>
<feature type="transmembrane region" description="Helical" evidence="12">
    <location>
        <begin position="738"/>
        <end position="758"/>
    </location>
</feature>
<dbReference type="InterPro" id="IPR003593">
    <property type="entry name" value="AAA+_ATPase"/>
</dbReference>
<evidence type="ECO:0000256" key="7">
    <source>
        <dbReference type="ARBA" id="ARBA00022737"/>
    </source>
</evidence>
<keyword evidence="15" id="KW-1185">Reference proteome</keyword>
<feature type="domain" description="ABC transporter" evidence="13">
    <location>
        <begin position="25"/>
        <end position="266"/>
    </location>
</feature>
<evidence type="ECO:0000256" key="8">
    <source>
        <dbReference type="ARBA" id="ARBA00022741"/>
    </source>
</evidence>
<reference evidence="14" key="1">
    <citation type="submission" date="2016-01" db="EMBL/GenBank/DDBJ databases">
        <authorList>
            <person name="Regsiter A."/>
            <person name="william w."/>
        </authorList>
    </citation>
    <scope>NUCLEOTIDE SEQUENCE</scope>
    <source>
        <strain evidence="14">NCPPB 1641</strain>
    </source>
</reference>
<accession>A0A1S7UBS5</accession>
<dbReference type="PANTHER" id="PTHR43790:SF9">
    <property type="entry name" value="GALACTOFURANOSE TRANSPORTER ATP-BINDING PROTEIN YTFR"/>
    <property type="match status" value="1"/>
</dbReference>
<evidence type="ECO:0000256" key="9">
    <source>
        <dbReference type="ARBA" id="ARBA00022840"/>
    </source>
</evidence>
<feature type="domain" description="ABC transporter" evidence="13">
    <location>
        <begin position="280"/>
        <end position="499"/>
    </location>
</feature>
<dbReference type="InterPro" id="IPR050107">
    <property type="entry name" value="ABC_carbohydrate_import_ATPase"/>
</dbReference>
<protein>
    <submittedName>
        <fullName evidence="14">Inner-membrane translocator</fullName>
    </submittedName>
</protein>
<dbReference type="InterPro" id="IPR017871">
    <property type="entry name" value="ABC_transporter-like_CS"/>
</dbReference>
<dbReference type="Proteomes" id="UP000192140">
    <property type="component" value="Unassembled WGS sequence"/>
</dbReference>
<dbReference type="RefSeq" id="WP_080855319.1">
    <property type="nucleotide sequence ID" value="NZ_LT009777.1"/>
</dbReference>
<keyword evidence="6 12" id="KW-0812">Transmembrane</keyword>
<feature type="transmembrane region" description="Helical" evidence="12">
    <location>
        <begin position="515"/>
        <end position="534"/>
    </location>
</feature>
<dbReference type="CDD" id="cd06579">
    <property type="entry name" value="TM_PBP1_transp_AraH_like"/>
    <property type="match status" value="1"/>
</dbReference>
<keyword evidence="10 12" id="KW-1133">Transmembrane helix</keyword>
<evidence type="ECO:0000313" key="15">
    <source>
        <dbReference type="Proteomes" id="UP000192140"/>
    </source>
</evidence>
<evidence type="ECO:0000313" key="14">
    <source>
        <dbReference type="EMBL" id="CVI64031.1"/>
    </source>
</evidence>
<keyword evidence="11 12" id="KW-0472">Membrane</keyword>
<feature type="transmembrane region" description="Helical" evidence="12">
    <location>
        <begin position="660"/>
        <end position="679"/>
    </location>
</feature>
<feature type="transmembrane region" description="Helical" evidence="12">
    <location>
        <begin position="790"/>
        <end position="809"/>
    </location>
</feature>
<keyword evidence="5" id="KW-0762">Sugar transport</keyword>
<feature type="transmembrane region" description="Helical" evidence="12">
    <location>
        <begin position="546"/>
        <end position="565"/>
    </location>
</feature>
<keyword evidence="3" id="KW-0813">Transport</keyword>
<keyword evidence="8" id="KW-0547">Nucleotide-binding</keyword>
<dbReference type="GO" id="GO:0016887">
    <property type="term" value="F:ATP hydrolysis activity"/>
    <property type="evidence" value="ECO:0007669"/>
    <property type="project" value="InterPro"/>
</dbReference>
<dbReference type="Gene3D" id="3.40.50.300">
    <property type="entry name" value="P-loop containing nucleotide triphosphate hydrolases"/>
    <property type="match status" value="2"/>
</dbReference>